<dbReference type="RefSeq" id="WP_134428212.1">
    <property type="nucleotide sequence ID" value="NZ_SOGQ01000019.1"/>
</dbReference>
<keyword evidence="4" id="KW-1185">Reference proteome</keyword>
<reference evidence="3 4" key="1">
    <citation type="submission" date="2019-03" db="EMBL/GenBank/DDBJ databases">
        <title>Genomics of glacier-inhabiting Cryobacterium strains.</title>
        <authorList>
            <person name="Liu Q."/>
            <person name="Xin Y.-H."/>
        </authorList>
    </citation>
    <scope>NUCLEOTIDE SEQUENCE [LARGE SCALE GENOMIC DNA]</scope>
    <source>
        <strain evidence="3 4">TMT1-23-1</strain>
    </source>
</reference>
<feature type="domain" description="DUF222" evidence="2">
    <location>
        <begin position="67"/>
        <end position="322"/>
    </location>
</feature>
<dbReference type="EMBL" id="SOGQ01000019">
    <property type="protein sequence ID" value="TFD03028.1"/>
    <property type="molecule type" value="Genomic_DNA"/>
</dbReference>
<proteinExistence type="predicted"/>
<dbReference type="Proteomes" id="UP000297853">
    <property type="component" value="Unassembled WGS sequence"/>
</dbReference>
<name>A0ABY2JGS6_9MICO</name>
<evidence type="ECO:0000259" key="2">
    <source>
        <dbReference type="Pfam" id="PF02720"/>
    </source>
</evidence>
<dbReference type="InterPro" id="IPR003870">
    <property type="entry name" value="DUF222"/>
</dbReference>
<gene>
    <name evidence="3" type="ORF">E3T28_04100</name>
</gene>
<feature type="compositionally biased region" description="Low complexity" evidence="1">
    <location>
        <begin position="327"/>
        <end position="390"/>
    </location>
</feature>
<evidence type="ECO:0000313" key="3">
    <source>
        <dbReference type="EMBL" id="TFD03028.1"/>
    </source>
</evidence>
<organism evidence="3 4">
    <name type="scientific">Cryobacterium sinapicolor</name>
    <dbReference type="NCBI Taxonomy" id="1259236"/>
    <lineage>
        <taxon>Bacteria</taxon>
        <taxon>Bacillati</taxon>
        <taxon>Actinomycetota</taxon>
        <taxon>Actinomycetes</taxon>
        <taxon>Micrococcales</taxon>
        <taxon>Microbacteriaceae</taxon>
        <taxon>Cryobacterium</taxon>
    </lineage>
</organism>
<dbReference type="InterPro" id="IPR008160">
    <property type="entry name" value="Collagen"/>
</dbReference>
<comment type="caution">
    <text evidence="3">The sequence shown here is derived from an EMBL/GenBank/DDBJ whole genome shotgun (WGS) entry which is preliminary data.</text>
</comment>
<dbReference type="InterPro" id="IPR050149">
    <property type="entry name" value="Collagen_superfamily"/>
</dbReference>
<protein>
    <submittedName>
        <fullName evidence="3">DUF222 domain-containing protein</fullName>
    </submittedName>
</protein>
<sequence>MMNLAEDLRQAAEAVALLGSSSTDYEALPDAALLAGQGQIASARRLLDTRAAWMAGTIARRSRPELGHSGLAARQGFLSPEALIQKWTGSSKGDAYKLVAVGTMMADAEAAEKLVEAAVSSPGTDAAVVAAFVAKVPWQAPIARAVTAGTLSVDAAESIRAGLGQIDAAVTAEKLAAALEALLIEVSSLNADQVFKRARRMRDSLDEAGIAAREKQAYDDRYLRVYRLNNGNVRLNGLFSPEDGEFVLSTFDSITGPRRGGVRFVDTERAAWAKKMQDDPRSNEQIAADSLVQLLKIAGEADPGRMFGGRRPSVRVIMTQKALTNRQPDQPDQPGQPGQPGQSGQAGQPGQPDQPGQPGQPGQAGQAGRAGQPGQPGRAGQAGQSGEAGQVSDHGPGEPAAHGQIEGSPVPISQESIDRLLCDTGSRGITFDGNGQIINVGRDERLFTEAQRAAMAVRDGGCLWIDCDRPPAWSEAHHINQWLTDNGHTNLADGILLCHPHHLLLHNQHWSIIRTGTQYWLRPPGEVAPEQTLIALPSKRAKL</sequence>
<feature type="region of interest" description="Disordered" evidence="1">
    <location>
        <begin position="324"/>
        <end position="410"/>
    </location>
</feature>
<evidence type="ECO:0000313" key="4">
    <source>
        <dbReference type="Proteomes" id="UP000297853"/>
    </source>
</evidence>
<evidence type="ECO:0000256" key="1">
    <source>
        <dbReference type="SAM" id="MobiDB-lite"/>
    </source>
</evidence>
<dbReference type="PANTHER" id="PTHR24023">
    <property type="entry name" value="COLLAGEN ALPHA"/>
    <property type="match status" value="1"/>
</dbReference>
<dbReference type="Pfam" id="PF01391">
    <property type="entry name" value="Collagen"/>
    <property type="match status" value="1"/>
</dbReference>
<accession>A0ABY2JGS6</accession>
<dbReference type="Pfam" id="PF02720">
    <property type="entry name" value="DUF222"/>
    <property type="match status" value="1"/>
</dbReference>
<dbReference type="PANTHER" id="PTHR24023:SF1112">
    <property type="entry name" value="COL_CUTICLE_N DOMAIN-CONTAINING PROTEIN-RELATED"/>
    <property type="match status" value="1"/>
</dbReference>